<dbReference type="Proteomes" id="UP000623129">
    <property type="component" value="Unassembled WGS sequence"/>
</dbReference>
<sequence length="92" mass="10395">MDKQFNVAAEIAKGLDEYVWLNFCIRVEDSTGEADFVFIGRLAEQLLGVQCNNFCSDQEPNTATTADKKTAKQLFIEQPSKSRRLSPLKFFA</sequence>
<name>A0A833QBK6_9POAL</name>
<dbReference type="InterPro" id="IPR012340">
    <property type="entry name" value="NA-bd_OB-fold"/>
</dbReference>
<evidence type="ECO:0000313" key="1">
    <source>
        <dbReference type="EMBL" id="KAF3321260.1"/>
    </source>
</evidence>
<protein>
    <submittedName>
        <fullName evidence="1">Uncharacterized protein</fullName>
    </submittedName>
</protein>
<reference evidence="1" key="1">
    <citation type="submission" date="2020-01" db="EMBL/GenBank/DDBJ databases">
        <title>Genome sequence of Kobresia littledalei, the first chromosome-level genome in the family Cyperaceae.</title>
        <authorList>
            <person name="Qu G."/>
        </authorList>
    </citation>
    <scope>NUCLEOTIDE SEQUENCE</scope>
    <source>
        <strain evidence="1">C.B.Clarke</strain>
        <tissue evidence="1">Leaf</tissue>
    </source>
</reference>
<organism evidence="1 2">
    <name type="scientific">Carex littledalei</name>
    <dbReference type="NCBI Taxonomy" id="544730"/>
    <lineage>
        <taxon>Eukaryota</taxon>
        <taxon>Viridiplantae</taxon>
        <taxon>Streptophyta</taxon>
        <taxon>Embryophyta</taxon>
        <taxon>Tracheophyta</taxon>
        <taxon>Spermatophyta</taxon>
        <taxon>Magnoliopsida</taxon>
        <taxon>Liliopsida</taxon>
        <taxon>Poales</taxon>
        <taxon>Cyperaceae</taxon>
        <taxon>Cyperoideae</taxon>
        <taxon>Cariceae</taxon>
        <taxon>Carex</taxon>
        <taxon>Carex subgen. Euthyceras</taxon>
    </lineage>
</organism>
<gene>
    <name evidence="1" type="ORF">FCM35_KLT14513</name>
</gene>
<dbReference type="AlphaFoldDB" id="A0A833QBK6"/>
<keyword evidence="2" id="KW-1185">Reference proteome</keyword>
<proteinExistence type="predicted"/>
<accession>A0A833QBK6</accession>
<evidence type="ECO:0000313" key="2">
    <source>
        <dbReference type="Proteomes" id="UP000623129"/>
    </source>
</evidence>
<dbReference type="Gene3D" id="2.40.50.140">
    <property type="entry name" value="Nucleic acid-binding proteins"/>
    <property type="match status" value="1"/>
</dbReference>
<dbReference type="OrthoDB" id="1095684at2759"/>
<dbReference type="EMBL" id="SWLB01000027">
    <property type="protein sequence ID" value="KAF3321260.1"/>
    <property type="molecule type" value="Genomic_DNA"/>
</dbReference>
<comment type="caution">
    <text evidence="1">The sequence shown here is derived from an EMBL/GenBank/DDBJ whole genome shotgun (WGS) entry which is preliminary data.</text>
</comment>